<protein>
    <recommendedName>
        <fullName evidence="2">Copper amine oxidase-like N-terminal domain-containing protein</fullName>
    </recommendedName>
</protein>
<evidence type="ECO:0000259" key="2">
    <source>
        <dbReference type="Pfam" id="PF07833"/>
    </source>
</evidence>
<feature type="signal peptide" evidence="1">
    <location>
        <begin position="1"/>
        <end position="37"/>
    </location>
</feature>
<dbReference type="SUPFAM" id="SSF55383">
    <property type="entry name" value="Copper amine oxidase, domain N"/>
    <property type="match status" value="1"/>
</dbReference>
<dbReference type="InterPro" id="IPR036582">
    <property type="entry name" value="Mao_N_sf"/>
</dbReference>
<feature type="domain" description="Copper amine oxidase-like N-terminal" evidence="2">
    <location>
        <begin position="58"/>
        <end position="159"/>
    </location>
</feature>
<reference evidence="3 4" key="1">
    <citation type="submission" date="2020-08" db="EMBL/GenBank/DDBJ databases">
        <title>Genomic Encyclopedia of Type Strains, Phase III (KMG-III): the genomes of soil and plant-associated and newly described type strains.</title>
        <authorList>
            <person name="Whitman W."/>
        </authorList>
    </citation>
    <scope>NUCLEOTIDE SEQUENCE [LARGE SCALE GENOMIC DNA]</scope>
    <source>
        <strain evidence="3 4">CECT 8234</strain>
    </source>
</reference>
<dbReference type="Gene3D" id="3.30.457.10">
    <property type="entry name" value="Copper amine oxidase-like, N-terminal domain"/>
    <property type="match status" value="1"/>
</dbReference>
<keyword evidence="1" id="KW-0732">Signal</keyword>
<keyword evidence="4" id="KW-1185">Reference proteome</keyword>
<evidence type="ECO:0000256" key="1">
    <source>
        <dbReference type="SAM" id="SignalP"/>
    </source>
</evidence>
<accession>A0A7W5C8P6</accession>
<dbReference type="EMBL" id="JACHXW010000009">
    <property type="protein sequence ID" value="MBB3153183.1"/>
    <property type="molecule type" value="Genomic_DNA"/>
</dbReference>
<comment type="caution">
    <text evidence="3">The sequence shown here is derived from an EMBL/GenBank/DDBJ whole genome shotgun (WGS) entry which is preliminary data.</text>
</comment>
<evidence type="ECO:0000313" key="4">
    <source>
        <dbReference type="Proteomes" id="UP000518605"/>
    </source>
</evidence>
<organism evidence="3 4">
    <name type="scientific">Paenibacillus endophyticus</name>
    <dbReference type="NCBI Taxonomy" id="1294268"/>
    <lineage>
        <taxon>Bacteria</taxon>
        <taxon>Bacillati</taxon>
        <taxon>Bacillota</taxon>
        <taxon>Bacilli</taxon>
        <taxon>Bacillales</taxon>
        <taxon>Paenibacillaceae</taxon>
        <taxon>Paenibacillus</taxon>
    </lineage>
</organism>
<sequence length="375" mass="40139">MKLKKLLNKNIMVASLTTAVLLSAVAPGAVSYGAAGAANTPLQFQIGSKKATDYRGEYTLAVAPYILNGVTMVPVRALAEGLQASIHLDSATKKITLAKDGLTVTVTLNSDAVIGTYIKNVKLPAKVTAVKGTTFVPAKSVAQLLGAATLWNAKEKKITLQAGESAQLFQFNFDQGEDGWKGDFADLPVDYDPAIYELKYARELLPTTANKTNFGLKLNGMNRSDDLFMYVTKKLEGLKPNTTYEASLSFKLYTDQSGGMMGVGGAPGEAVSIKAGFVSKEPAKSQVNEGGHLYYKVNVDKGNQSTEGADMKIVGNMVQPNSDLTGFQPVAMEYSAVLKTNEKGELYVIIGSDSGYEGLTTLYLDNMNVKLLPKQ</sequence>
<dbReference type="InterPro" id="IPR012854">
    <property type="entry name" value="Cu_amine_oxidase-like_N"/>
</dbReference>
<dbReference type="RefSeq" id="WP_183564289.1">
    <property type="nucleotide sequence ID" value="NZ_CBCSLB010000033.1"/>
</dbReference>
<gene>
    <name evidence="3" type="ORF">FHS16_003245</name>
</gene>
<evidence type="ECO:0000313" key="3">
    <source>
        <dbReference type="EMBL" id="MBB3153183.1"/>
    </source>
</evidence>
<proteinExistence type="predicted"/>
<dbReference type="AlphaFoldDB" id="A0A7W5C8P6"/>
<dbReference type="Proteomes" id="UP000518605">
    <property type="component" value="Unassembled WGS sequence"/>
</dbReference>
<dbReference type="Pfam" id="PF07833">
    <property type="entry name" value="Cu_amine_oxidN1"/>
    <property type="match status" value="1"/>
</dbReference>
<name>A0A7W5C8P6_9BACL</name>
<feature type="chain" id="PRO_5030634609" description="Copper amine oxidase-like N-terminal domain-containing protein" evidence="1">
    <location>
        <begin position="38"/>
        <end position="375"/>
    </location>
</feature>